<dbReference type="GO" id="GO:0005737">
    <property type="term" value="C:cytoplasm"/>
    <property type="evidence" value="ECO:0007669"/>
    <property type="project" value="UniProtKB-SubCell"/>
</dbReference>
<dbReference type="SUPFAM" id="SSF53067">
    <property type="entry name" value="Actin-like ATPase domain"/>
    <property type="match status" value="2"/>
</dbReference>
<evidence type="ECO:0000256" key="2">
    <source>
        <dbReference type="ARBA" id="ARBA00004496"/>
    </source>
</evidence>
<dbReference type="WBParaSite" id="MCU_003330-RA">
    <property type="protein sequence ID" value="MCU_003330-RA"/>
    <property type="gene ID" value="MCU_003330"/>
</dbReference>
<evidence type="ECO:0000256" key="1">
    <source>
        <dbReference type="ARBA" id="ARBA00003520"/>
    </source>
</evidence>
<dbReference type="InterPro" id="IPR004000">
    <property type="entry name" value="Actin"/>
</dbReference>
<dbReference type="GO" id="GO:0005634">
    <property type="term" value="C:nucleus"/>
    <property type="evidence" value="ECO:0007669"/>
    <property type="project" value="UniProtKB-ARBA"/>
</dbReference>
<name>A0A5K3EXN0_MESCO</name>
<dbReference type="FunFam" id="3.90.640.10:FF:000014">
    <property type="entry name" value="Putative actin-related protein 6"/>
    <property type="match status" value="1"/>
</dbReference>
<evidence type="ECO:0000313" key="5">
    <source>
        <dbReference type="WBParaSite" id="MCU_003330-RA"/>
    </source>
</evidence>
<dbReference type="PANTHER" id="PTHR11937">
    <property type="entry name" value="ACTIN"/>
    <property type="match status" value="1"/>
</dbReference>
<dbReference type="Pfam" id="PF00022">
    <property type="entry name" value="Actin"/>
    <property type="match status" value="1"/>
</dbReference>
<dbReference type="Gene3D" id="2.30.36.70">
    <property type="entry name" value="Actin, Chain A, domain 2"/>
    <property type="match status" value="1"/>
</dbReference>
<dbReference type="AlphaFoldDB" id="A0A5K3EXN0"/>
<protein>
    <submittedName>
        <fullName evidence="5">Actin-related protein 6</fullName>
    </submittedName>
</protein>
<keyword evidence="4" id="KW-0963">Cytoplasm</keyword>
<evidence type="ECO:0000256" key="4">
    <source>
        <dbReference type="ARBA" id="ARBA00022490"/>
    </source>
</evidence>
<accession>A0A5K3EXN0</accession>
<evidence type="ECO:0000256" key="3">
    <source>
        <dbReference type="ARBA" id="ARBA00005665"/>
    </source>
</evidence>
<organism evidence="5">
    <name type="scientific">Mesocestoides corti</name>
    <name type="common">Flatworm</name>
    <dbReference type="NCBI Taxonomy" id="53468"/>
    <lineage>
        <taxon>Eukaryota</taxon>
        <taxon>Metazoa</taxon>
        <taxon>Spiralia</taxon>
        <taxon>Lophotrochozoa</taxon>
        <taxon>Platyhelminthes</taxon>
        <taxon>Cestoda</taxon>
        <taxon>Eucestoda</taxon>
        <taxon>Cyclophyllidea</taxon>
        <taxon>Mesocestoididae</taxon>
        <taxon>Mesocestoides</taxon>
    </lineage>
</organism>
<sequence>MGYPSLVVDLGGGSIKFGLSSDKFPSCVDNCIYRSKNASGRNFIGDEIRDCKNLSSLFGSYPFKKGYINNWDVQKKILDNVFFRFVSSKSTDISSLNLVVTEPYFNFTSTKETMSEIFFEDYQVAGLIRANPAFLAAYKYQSEAAQRISRYSLIIDSGYSFTHIVPMADNNIMKDFVLRLAIGGKILTNRLIEITSYRQLDVRSEVYIMNQCKEDACFVSTDFWTDLSDAKSRDPAVNKIAREYVLPDYIDVHRGYLRSPTERPKDPGDRARLQGYTLKLSNERFTVPELLFHPTDVGYTEMGISEASQYLLTERLPPAVRPGAMANILLIGGSAKFPGFSDRVLSDLRSWVPHDLPVNVHTPL</sequence>
<reference evidence="5" key="1">
    <citation type="submission" date="2019-11" db="UniProtKB">
        <authorList>
            <consortium name="WormBaseParasite"/>
        </authorList>
    </citation>
    <scope>IDENTIFICATION</scope>
</reference>
<comment type="function">
    <text evidence="1">Actins are highly conserved proteins that are involved in various types of cell motility and are ubiquitously expressed in all eukaryotic cells.</text>
</comment>
<dbReference type="CDD" id="cd10210">
    <property type="entry name" value="ASKHA_NBD_Arp6"/>
    <property type="match status" value="1"/>
</dbReference>
<dbReference type="Gene3D" id="3.30.420.40">
    <property type="match status" value="2"/>
</dbReference>
<comment type="subcellular location">
    <subcellularLocation>
        <location evidence="2">Cytoplasm</location>
    </subcellularLocation>
</comment>
<dbReference type="SMART" id="SM00268">
    <property type="entry name" value="ACTIN"/>
    <property type="match status" value="1"/>
</dbReference>
<dbReference type="Gene3D" id="3.90.640.10">
    <property type="entry name" value="Actin, Chain A, domain 4"/>
    <property type="match status" value="1"/>
</dbReference>
<proteinExistence type="inferred from homology"/>
<comment type="similarity">
    <text evidence="3">Belongs to the actin family. ARP6 subfamily.</text>
</comment>
<dbReference type="InterPro" id="IPR043129">
    <property type="entry name" value="ATPase_NBD"/>
</dbReference>